<keyword evidence="1" id="KW-1133">Transmembrane helix</keyword>
<dbReference type="KEGG" id="cle:Clole_0903"/>
<dbReference type="AlphaFoldDB" id="F2JQP1"/>
<sequence>MEENNQNEVMSTKNSEKGNKKIVVLIACIVGVLAITVGLLAMGGLGNNGSKVKLRTLKGTPQEIVHTALLNTQDKLASEMTLLEERNGGKVLADILKSEAADMNFNVKIKGVSGMENESIINAVVKDLAVQGDLAYTKDGKYWNADLKAKQGDLELVGATLYKADQELGIDIPKVLGNPYAIKLDTLFEDLQDSPIYALGGGESIDEAQIEEVKEMFTAIGDYFNGILGMADNKEYIDKVNKLYEDTIKGLDIEKLNEKVEGYDVYEVTLTGEQMANFNKEQMAIIMELDFADRLFNLVAKYSGVTQEELLEQIAQGSTYGDVDVKFELHVDDYFIRSGVCTIIDNAYDEEMISVEFNLGDKENLLNEIGFSFGVNDEAQVEVAFNNNLGEKGSVFEQAFKVSITSDGETGFISYNTSYDSKAKDNNFEVNFEATLPYTGSATIAGKGTKVVSAKEISTTIDELTCKVSDDYSNEMQVNFAVEYGAKAIKAKDVKFESKEEVKYVLELTTAELMAIAQSIQNNIQSIGSAFLQ</sequence>
<reference evidence="2 3" key="1">
    <citation type="journal article" date="2011" name="J. Bacteriol.">
        <title>Complete genome sequence of the cellulose-degrading bacterium Cellulosilyticum lentocellum.</title>
        <authorList>
            <consortium name="US DOE Joint Genome Institute"/>
            <person name="Miller D.A."/>
            <person name="Suen G."/>
            <person name="Bruce D."/>
            <person name="Copeland A."/>
            <person name="Cheng J.F."/>
            <person name="Detter C."/>
            <person name="Goodwin L.A."/>
            <person name="Han C.S."/>
            <person name="Hauser L.J."/>
            <person name="Land M.L."/>
            <person name="Lapidus A."/>
            <person name="Lucas S."/>
            <person name="Meincke L."/>
            <person name="Pitluck S."/>
            <person name="Tapia R."/>
            <person name="Teshima H."/>
            <person name="Woyke T."/>
            <person name="Fox B.G."/>
            <person name="Angert E.R."/>
            <person name="Currie C.R."/>
        </authorList>
    </citation>
    <scope>NUCLEOTIDE SEQUENCE [LARGE SCALE GENOMIC DNA]</scope>
    <source>
        <strain evidence="3">ATCC 49066 / DSM 5427 / NCIMB 11756 / RHM5</strain>
    </source>
</reference>
<keyword evidence="3" id="KW-1185">Reference proteome</keyword>
<keyword evidence="1" id="KW-0472">Membrane</keyword>
<evidence type="ECO:0000313" key="2">
    <source>
        <dbReference type="EMBL" id="ADZ82636.1"/>
    </source>
</evidence>
<dbReference type="Proteomes" id="UP000008467">
    <property type="component" value="Chromosome"/>
</dbReference>
<gene>
    <name evidence="2" type="ordered locus">Clole_0903</name>
</gene>
<dbReference type="STRING" id="642492.Clole_0903"/>
<dbReference type="EMBL" id="CP002582">
    <property type="protein sequence ID" value="ADZ82636.1"/>
    <property type="molecule type" value="Genomic_DNA"/>
</dbReference>
<evidence type="ECO:0000313" key="3">
    <source>
        <dbReference type="Proteomes" id="UP000008467"/>
    </source>
</evidence>
<dbReference type="RefSeq" id="WP_013655937.1">
    <property type="nucleotide sequence ID" value="NC_015275.1"/>
</dbReference>
<name>F2JQP1_CELLD</name>
<feature type="transmembrane region" description="Helical" evidence="1">
    <location>
        <begin position="22"/>
        <end position="45"/>
    </location>
</feature>
<accession>F2JQP1</accession>
<protein>
    <submittedName>
        <fullName evidence="2">Uncharacterized protein</fullName>
    </submittedName>
</protein>
<organism evidence="2 3">
    <name type="scientific">Cellulosilyticum lentocellum (strain ATCC 49066 / DSM 5427 / NCIMB 11756 / RHM5)</name>
    <name type="common">Clostridium lentocellum</name>
    <dbReference type="NCBI Taxonomy" id="642492"/>
    <lineage>
        <taxon>Bacteria</taxon>
        <taxon>Bacillati</taxon>
        <taxon>Bacillota</taxon>
        <taxon>Clostridia</taxon>
        <taxon>Lachnospirales</taxon>
        <taxon>Cellulosilyticaceae</taxon>
        <taxon>Cellulosilyticum</taxon>
    </lineage>
</organism>
<dbReference type="HOGENOM" id="CLU_510659_0_0_9"/>
<keyword evidence="1" id="KW-0812">Transmembrane</keyword>
<proteinExistence type="predicted"/>
<evidence type="ECO:0000256" key="1">
    <source>
        <dbReference type="SAM" id="Phobius"/>
    </source>
</evidence>